<dbReference type="PANTHER" id="PTHR46481:SF10">
    <property type="entry name" value="ZINC FINGER BED DOMAIN-CONTAINING PROTEIN 39"/>
    <property type="match status" value="1"/>
</dbReference>
<keyword evidence="4" id="KW-0862">Zinc</keyword>
<feature type="domain" description="BED-type" evidence="10">
    <location>
        <begin position="34"/>
        <end position="77"/>
    </location>
</feature>
<dbReference type="OrthoDB" id="1607513at2759"/>
<dbReference type="Pfam" id="PF02892">
    <property type="entry name" value="zf-BED"/>
    <property type="match status" value="1"/>
</dbReference>
<dbReference type="GO" id="GO:0009791">
    <property type="term" value="P:post-embryonic development"/>
    <property type="evidence" value="ECO:0007669"/>
    <property type="project" value="UniProtKB-ARBA"/>
</dbReference>
<organism evidence="11 12">
    <name type="scientific">Indicator maculatus</name>
    <name type="common">spotted honeyguide</name>
    <dbReference type="NCBI Taxonomy" id="545262"/>
    <lineage>
        <taxon>Eukaryota</taxon>
        <taxon>Metazoa</taxon>
        <taxon>Chordata</taxon>
        <taxon>Craniata</taxon>
        <taxon>Vertebrata</taxon>
        <taxon>Euteleostomi</taxon>
        <taxon>Archelosauria</taxon>
        <taxon>Archosauria</taxon>
        <taxon>Dinosauria</taxon>
        <taxon>Saurischia</taxon>
        <taxon>Theropoda</taxon>
        <taxon>Coelurosauria</taxon>
        <taxon>Aves</taxon>
        <taxon>Neognathae</taxon>
        <taxon>Neoaves</taxon>
        <taxon>Telluraves</taxon>
        <taxon>Coraciimorphae</taxon>
        <taxon>Piciformes</taxon>
        <taxon>Indicatoridae</taxon>
        <taxon>Indicator</taxon>
    </lineage>
</organism>
<sequence>PGYNLPPSSKRKREKLSQGGGGGGQELGVCCVDRRKSKVWNFYSKLGDAYVECNICRKQLSFHNSTTTMREHLVRKHHIKDAFFTSSSSSSSSSQLREDQAPEWELSPQDSLKRSRLEAGSYPSLENRWEVVVELVVEMIFKDLQPLSVVRDKGFSLLLGCLEPGFRLPSLEKVREVLGSRYQAGKEELQRYLQVAAEEVVVSLEQWSCPQQCQGYVGTAVNLIDGDWRRARCLLQTRRAGGQGLLGAREELQAALQEFGLTTEAVFCVVHDGPEEEEEEGQELKATSRGWRRLPCAARVLQCCV</sequence>
<proteinExistence type="predicted"/>
<keyword evidence="2" id="KW-0479">Metal-binding</keyword>
<evidence type="ECO:0000313" key="11">
    <source>
        <dbReference type="EMBL" id="NXN16908.1"/>
    </source>
</evidence>
<dbReference type="GO" id="GO:0003677">
    <property type="term" value="F:DNA binding"/>
    <property type="evidence" value="ECO:0007669"/>
    <property type="project" value="InterPro"/>
</dbReference>
<protein>
    <submittedName>
        <fullName evidence="11">RSLE3 protein</fullName>
    </submittedName>
</protein>
<keyword evidence="12" id="KW-1185">Reference proteome</keyword>
<feature type="non-terminal residue" evidence="11">
    <location>
        <position position="305"/>
    </location>
</feature>
<comment type="caution">
    <text evidence="11">The sequence shown here is derived from an EMBL/GenBank/DDBJ whole genome shotgun (WGS) entry which is preliminary data.</text>
</comment>
<evidence type="ECO:0000259" key="10">
    <source>
        <dbReference type="PROSITE" id="PS50808"/>
    </source>
</evidence>
<name>A0A7L1GS56_9PICI</name>
<feature type="non-terminal residue" evidence="11">
    <location>
        <position position="1"/>
    </location>
</feature>
<accession>A0A7L1GS56</accession>
<dbReference type="Proteomes" id="UP000557230">
    <property type="component" value="Unassembled WGS sequence"/>
</dbReference>
<reference evidence="11 12" key="1">
    <citation type="submission" date="2019-09" db="EMBL/GenBank/DDBJ databases">
        <title>Bird 10,000 Genomes (B10K) Project - Family phase.</title>
        <authorList>
            <person name="Zhang G."/>
        </authorList>
    </citation>
    <scope>NUCLEOTIDE SEQUENCE [LARGE SCALE GENOMIC DNA]</scope>
    <source>
        <strain evidence="11">B10K-DU-001-78</strain>
        <tissue evidence="11">Muscle</tissue>
    </source>
</reference>
<dbReference type="InterPro" id="IPR003656">
    <property type="entry name" value="Znf_BED"/>
</dbReference>
<evidence type="ECO:0000256" key="8">
    <source>
        <dbReference type="PROSITE-ProRule" id="PRU00027"/>
    </source>
</evidence>
<dbReference type="GO" id="GO:0005634">
    <property type="term" value="C:nucleus"/>
    <property type="evidence" value="ECO:0007669"/>
    <property type="project" value="UniProtKB-SubCell"/>
</dbReference>
<dbReference type="SUPFAM" id="SSF57667">
    <property type="entry name" value="beta-beta-alpha zinc fingers"/>
    <property type="match status" value="1"/>
</dbReference>
<evidence type="ECO:0000256" key="4">
    <source>
        <dbReference type="ARBA" id="ARBA00022833"/>
    </source>
</evidence>
<evidence type="ECO:0000256" key="6">
    <source>
        <dbReference type="ARBA" id="ARBA00023163"/>
    </source>
</evidence>
<evidence type="ECO:0000256" key="3">
    <source>
        <dbReference type="ARBA" id="ARBA00022771"/>
    </source>
</evidence>
<keyword evidence="6" id="KW-0804">Transcription</keyword>
<keyword evidence="3 8" id="KW-0863">Zinc-finger</keyword>
<evidence type="ECO:0000256" key="1">
    <source>
        <dbReference type="ARBA" id="ARBA00004123"/>
    </source>
</evidence>
<evidence type="ECO:0000256" key="2">
    <source>
        <dbReference type="ARBA" id="ARBA00022723"/>
    </source>
</evidence>
<evidence type="ECO:0000256" key="7">
    <source>
        <dbReference type="ARBA" id="ARBA00023242"/>
    </source>
</evidence>
<dbReference type="InterPro" id="IPR036236">
    <property type="entry name" value="Znf_C2H2_sf"/>
</dbReference>
<evidence type="ECO:0000256" key="5">
    <source>
        <dbReference type="ARBA" id="ARBA00023015"/>
    </source>
</evidence>
<comment type="subcellular location">
    <subcellularLocation>
        <location evidence="1">Nucleus</location>
    </subcellularLocation>
</comment>
<feature type="region of interest" description="Disordered" evidence="9">
    <location>
        <begin position="1"/>
        <end position="24"/>
    </location>
</feature>
<dbReference type="SMART" id="SM00614">
    <property type="entry name" value="ZnF_BED"/>
    <property type="match status" value="1"/>
</dbReference>
<dbReference type="EMBL" id="VXBD01012069">
    <property type="protein sequence ID" value="NXN16908.1"/>
    <property type="molecule type" value="Genomic_DNA"/>
</dbReference>
<dbReference type="PROSITE" id="PS50808">
    <property type="entry name" value="ZF_BED"/>
    <property type="match status" value="1"/>
</dbReference>
<dbReference type="PANTHER" id="PTHR46481">
    <property type="entry name" value="ZINC FINGER BED DOMAIN-CONTAINING PROTEIN 4"/>
    <property type="match status" value="1"/>
</dbReference>
<dbReference type="SUPFAM" id="SSF140996">
    <property type="entry name" value="Hermes dimerisation domain"/>
    <property type="match status" value="1"/>
</dbReference>
<gene>
    <name evidence="11" type="ORF">INDMAC_R15166</name>
</gene>
<feature type="region of interest" description="Disordered" evidence="9">
    <location>
        <begin position="85"/>
        <end position="107"/>
    </location>
</feature>
<evidence type="ECO:0000313" key="12">
    <source>
        <dbReference type="Proteomes" id="UP000557230"/>
    </source>
</evidence>
<dbReference type="InterPro" id="IPR052035">
    <property type="entry name" value="ZnF_BED_domain_contain"/>
</dbReference>
<keyword evidence="7" id="KW-0539">Nucleus</keyword>
<dbReference type="GO" id="GO:0008270">
    <property type="term" value="F:zinc ion binding"/>
    <property type="evidence" value="ECO:0007669"/>
    <property type="project" value="UniProtKB-KW"/>
</dbReference>
<dbReference type="AlphaFoldDB" id="A0A7L1GS56"/>
<keyword evidence="5" id="KW-0805">Transcription regulation</keyword>
<evidence type="ECO:0000256" key="9">
    <source>
        <dbReference type="SAM" id="MobiDB-lite"/>
    </source>
</evidence>